<keyword evidence="6" id="KW-1185">Reference proteome</keyword>
<organism evidence="4 6">
    <name type="scientific">Carnobacterium viridans</name>
    <dbReference type="NCBI Taxonomy" id="174587"/>
    <lineage>
        <taxon>Bacteria</taxon>
        <taxon>Bacillati</taxon>
        <taxon>Bacillota</taxon>
        <taxon>Bacilli</taxon>
        <taxon>Lactobacillales</taxon>
        <taxon>Carnobacteriaceae</taxon>
        <taxon>Carnobacterium</taxon>
    </lineage>
</organism>
<proteinExistence type="predicted"/>
<dbReference type="Pfam" id="PF05598">
    <property type="entry name" value="DUF772"/>
    <property type="match status" value="1"/>
</dbReference>
<dbReference type="Pfam" id="PF13586">
    <property type="entry name" value="DDE_Tnp_1_2"/>
    <property type="match status" value="1"/>
</dbReference>
<evidence type="ECO:0000313" key="5">
    <source>
        <dbReference type="EMBL" id="SDQ30161.1"/>
    </source>
</evidence>
<protein>
    <submittedName>
        <fullName evidence="4">Transposase domain</fullName>
    </submittedName>
</protein>
<feature type="compositionally biased region" description="Acidic residues" evidence="1">
    <location>
        <begin position="142"/>
        <end position="153"/>
    </location>
</feature>
<dbReference type="EMBL" id="FNJW01000008">
    <property type="protein sequence ID" value="SDQ21112.1"/>
    <property type="molecule type" value="Genomic_DNA"/>
</dbReference>
<dbReference type="NCBIfam" id="NF033578">
    <property type="entry name" value="transpos_IS5_1"/>
    <property type="match status" value="1"/>
</dbReference>
<evidence type="ECO:0000313" key="6">
    <source>
        <dbReference type="Proteomes" id="UP000199481"/>
    </source>
</evidence>
<name>A0A1H0Z0X6_9LACT</name>
<evidence type="ECO:0000313" key="4">
    <source>
        <dbReference type="EMBL" id="SDQ21112.1"/>
    </source>
</evidence>
<dbReference type="Proteomes" id="UP000199481">
    <property type="component" value="Unassembled WGS sequence"/>
</dbReference>
<accession>A0A1H0Z0X6</accession>
<feature type="domain" description="Transposase DDE" evidence="3">
    <location>
        <begin position="361"/>
        <end position="448"/>
    </location>
</feature>
<dbReference type="PANTHER" id="PTHR33803">
    <property type="entry name" value="IS1478 TRANSPOSASE"/>
    <property type="match status" value="1"/>
</dbReference>
<feature type="domain" description="Transposase InsH N-terminal" evidence="2">
    <location>
        <begin position="25"/>
        <end position="116"/>
    </location>
</feature>
<evidence type="ECO:0000256" key="1">
    <source>
        <dbReference type="SAM" id="MobiDB-lite"/>
    </source>
</evidence>
<reference evidence="6" key="2">
    <citation type="submission" date="2016-10" db="EMBL/GenBank/DDBJ databases">
        <authorList>
            <person name="Varghese N."/>
            <person name="Submissions S."/>
        </authorList>
    </citation>
    <scope>NUCLEOTIDE SEQUENCE [LARGE SCALE GENOMIC DNA]</scope>
    <source>
        <strain evidence="6">MPL-11</strain>
    </source>
</reference>
<feature type="region of interest" description="Disordered" evidence="1">
    <location>
        <begin position="136"/>
        <end position="159"/>
    </location>
</feature>
<dbReference type="RefSeq" id="WP_226776547.1">
    <property type="nucleotide sequence ID" value="NZ_CP084916.1"/>
</dbReference>
<reference evidence="4" key="1">
    <citation type="submission" date="2016-10" db="EMBL/GenBank/DDBJ databases">
        <authorList>
            <person name="de Groot N.N."/>
        </authorList>
    </citation>
    <scope>NUCLEOTIDE SEQUENCE [LARGE SCALE GENOMIC DNA]</scope>
    <source>
        <strain evidence="4">MPL-11</strain>
    </source>
</reference>
<dbReference type="InterPro" id="IPR047710">
    <property type="entry name" value="Transpos_IS5-like"/>
</dbReference>
<evidence type="ECO:0000259" key="2">
    <source>
        <dbReference type="Pfam" id="PF05598"/>
    </source>
</evidence>
<sequence length="487" mass="56960">MYKSQPYSQIAFEDFNQPMGLKMNPKNRWIEKAEWIPWAELEKGYAKNFRNQKGNVAKPLRMALGALLIQIEYGYSDEETVLQIQENPYLQFFIGLPGYQEEKPFDSSTMVYFRKRLDAVTLTEINEKITEYALAKDKENQDNDNDTDDDTDSNDSGNAGTLILDATCAPQKIKYPTDTELLNEARTHAEKMVDDICETNGFSKPRMYRKKARKDYLSIVRRKRKSAKWLRPKIRKLLGYVRRDIDYIKGYLEHGIKLNEKQQKTFEVICRIYDQQKEMFDKKTHSVKDRIVSFSQPWLRPIVRGKAKAKVEFGAKLDLSIDSNGMARIEKTSFDAYNEASVLVQAVRRFYDRNGRYPERVLADKIYRNRENRSYCKIRGIRLAGPSLGRPKKDQTRDKEIEYRDNADRVEVERGFSLLKRCFGMENIRTKLRETTLTTIALSVIAMNVDNINRNRLRSFFGQLKNRKKSCLVLLNFSPFQISPIVQ</sequence>
<dbReference type="InterPro" id="IPR025668">
    <property type="entry name" value="Tnp_DDE_dom"/>
</dbReference>
<dbReference type="EMBL" id="FNJW01000008">
    <property type="protein sequence ID" value="SDQ30161.1"/>
    <property type="molecule type" value="Genomic_DNA"/>
</dbReference>
<gene>
    <name evidence="4" type="ORF">SAMN04487752_1260</name>
    <name evidence="5" type="ORF">SAMN04487752_1682</name>
</gene>
<dbReference type="AlphaFoldDB" id="A0A1H0Z0X6"/>
<dbReference type="PANTHER" id="PTHR33803:SF3">
    <property type="entry name" value="BLL1974 PROTEIN"/>
    <property type="match status" value="1"/>
</dbReference>
<evidence type="ECO:0000259" key="3">
    <source>
        <dbReference type="Pfam" id="PF13586"/>
    </source>
</evidence>
<dbReference type="InterPro" id="IPR008490">
    <property type="entry name" value="Transposase_InsH_N"/>
</dbReference>